<dbReference type="InterPro" id="IPR019434">
    <property type="entry name" value="DUF2423"/>
</dbReference>
<dbReference type="GO" id="GO:0030687">
    <property type="term" value="C:preribosome, large subunit precursor"/>
    <property type="evidence" value="ECO:0007669"/>
    <property type="project" value="TreeGrafter"/>
</dbReference>
<gene>
    <name evidence="3" type="ORF">LY79DRAFT_538131</name>
</gene>
<dbReference type="Pfam" id="PF10338">
    <property type="entry name" value="YBL028C_N"/>
    <property type="match status" value="1"/>
</dbReference>
<dbReference type="PANTHER" id="PTHR28219">
    <property type="entry name" value="UPF0642 PROTEIN YBL028C"/>
    <property type="match status" value="1"/>
</dbReference>
<feature type="compositionally biased region" description="Basic residues" evidence="1">
    <location>
        <begin position="86"/>
        <end position="101"/>
    </location>
</feature>
<name>A0AAD8QA64_9PEZI</name>
<evidence type="ECO:0000313" key="4">
    <source>
        <dbReference type="Proteomes" id="UP001230504"/>
    </source>
</evidence>
<dbReference type="PANTHER" id="PTHR28219:SF1">
    <property type="entry name" value="UPF0642 PROTEIN YBL028C"/>
    <property type="match status" value="1"/>
</dbReference>
<dbReference type="EMBL" id="JAHLJV010000004">
    <property type="protein sequence ID" value="KAK1598762.1"/>
    <property type="molecule type" value="Genomic_DNA"/>
</dbReference>
<comment type="caution">
    <text evidence="3">The sequence shown here is derived from an EMBL/GenBank/DDBJ whole genome shotgun (WGS) entry which is preliminary data.</text>
</comment>
<feature type="domain" description="DUF2423" evidence="2">
    <location>
        <begin position="1"/>
        <end position="44"/>
    </location>
</feature>
<organism evidence="3 4">
    <name type="scientific">Colletotrichum navitas</name>
    <dbReference type="NCBI Taxonomy" id="681940"/>
    <lineage>
        <taxon>Eukaryota</taxon>
        <taxon>Fungi</taxon>
        <taxon>Dikarya</taxon>
        <taxon>Ascomycota</taxon>
        <taxon>Pezizomycotina</taxon>
        <taxon>Sordariomycetes</taxon>
        <taxon>Hypocreomycetidae</taxon>
        <taxon>Glomerellales</taxon>
        <taxon>Glomerellaceae</taxon>
        <taxon>Colletotrichum</taxon>
        <taxon>Colletotrichum graminicola species complex</taxon>
    </lineage>
</organism>
<protein>
    <recommendedName>
        <fullName evidence="2">DUF2423 domain-containing protein</fullName>
    </recommendedName>
</protein>
<dbReference type="AlphaFoldDB" id="A0AAD8QA64"/>
<sequence length="121" mass="13754">MAKSSRSSVIKKNNQRLKANVFGPVEQARAERLSAKLQELARQPKPEKEADIDMDDEQQHIDAQLNGDDAATRTDDNVMDVDSAKPKRRTGRIQKQRKKTSKVVFPKYKDRHGGVQKKKKA</sequence>
<dbReference type="RefSeq" id="XP_060419439.1">
    <property type="nucleotide sequence ID" value="XM_060556713.1"/>
</dbReference>
<evidence type="ECO:0000313" key="3">
    <source>
        <dbReference type="EMBL" id="KAK1598762.1"/>
    </source>
</evidence>
<evidence type="ECO:0000259" key="2">
    <source>
        <dbReference type="Pfam" id="PF10338"/>
    </source>
</evidence>
<proteinExistence type="predicted"/>
<feature type="region of interest" description="Disordered" evidence="1">
    <location>
        <begin position="37"/>
        <end position="121"/>
    </location>
</feature>
<dbReference type="GeneID" id="85440953"/>
<feature type="compositionally biased region" description="Basic and acidic residues" evidence="1">
    <location>
        <begin position="42"/>
        <end position="51"/>
    </location>
</feature>
<dbReference type="Proteomes" id="UP001230504">
    <property type="component" value="Unassembled WGS sequence"/>
</dbReference>
<evidence type="ECO:0000256" key="1">
    <source>
        <dbReference type="SAM" id="MobiDB-lite"/>
    </source>
</evidence>
<accession>A0AAD8QA64</accession>
<keyword evidence="4" id="KW-1185">Reference proteome</keyword>
<reference evidence="3" key="1">
    <citation type="submission" date="2021-06" db="EMBL/GenBank/DDBJ databases">
        <title>Comparative genomics, transcriptomics and evolutionary studies reveal genomic signatures of adaptation to plant cell wall in hemibiotrophic fungi.</title>
        <authorList>
            <consortium name="DOE Joint Genome Institute"/>
            <person name="Baroncelli R."/>
            <person name="Diaz J.F."/>
            <person name="Benocci T."/>
            <person name="Peng M."/>
            <person name="Battaglia E."/>
            <person name="Haridas S."/>
            <person name="Andreopoulos W."/>
            <person name="Labutti K."/>
            <person name="Pangilinan J."/>
            <person name="Floch G.L."/>
            <person name="Makela M.R."/>
            <person name="Henrissat B."/>
            <person name="Grigoriev I.V."/>
            <person name="Crouch J.A."/>
            <person name="De Vries R.P."/>
            <person name="Sukno S.A."/>
            <person name="Thon M.R."/>
        </authorList>
    </citation>
    <scope>NUCLEOTIDE SEQUENCE</scope>
    <source>
        <strain evidence="3">CBS 125086</strain>
    </source>
</reference>